<organism evidence="1 2">
    <name type="scientific">Paenisporosarcina macmurdoensis</name>
    <dbReference type="NCBI Taxonomy" id="212659"/>
    <lineage>
        <taxon>Bacteria</taxon>
        <taxon>Bacillati</taxon>
        <taxon>Bacillota</taxon>
        <taxon>Bacilli</taxon>
        <taxon>Bacillales</taxon>
        <taxon>Caryophanaceae</taxon>
        <taxon>Paenisporosarcina</taxon>
    </lineage>
</organism>
<accession>A0ABW1L0S7</accession>
<dbReference type="RefSeq" id="WP_377731885.1">
    <property type="nucleotide sequence ID" value="NZ_JBHSRI010000002.1"/>
</dbReference>
<gene>
    <name evidence="1" type="ORF">ACFPYN_00345</name>
</gene>
<name>A0ABW1L0S7_9BACL</name>
<comment type="caution">
    <text evidence="1">The sequence shown here is derived from an EMBL/GenBank/DDBJ whole genome shotgun (WGS) entry which is preliminary data.</text>
</comment>
<evidence type="ECO:0000313" key="2">
    <source>
        <dbReference type="Proteomes" id="UP001596170"/>
    </source>
</evidence>
<reference evidence="2" key="1">
    <citation type="journal article" date="2019" name="Int. J. Syst. Evol. Microbiol.">
        <title>The Global Catalogue of Microorganisms (GCM) 10K type strain sequencing project: providing services to taxonomists for standard genome sequencing and annotation.</title>
        <authorList>
            <consortium name="The Broad Institute Genomics Platform"/>
            <consortium name="The Broad Institute Genome Sequencing Center for Infectious Disease"/>
            <person name="Wu L."/>
            <person name="Ma J."/>
        </authorList>
    </citation>
    <scope>NUCLEOTIDE SEQUENCE [LARGE SCALE GENOMIC DNA]</scope>
    <source>
        <strain evidence="2">CCUG 54527</strain>
    </source>
</reference>
<evidence type="ECO:0000313" key="1">
    <source>
        <dbReference type="EMBL" id="MFC6037888.1"/>
    </source>
</evidence>
<keyword evidence="2" id="KW-1185">Reference proteome</keyword>
<dbReference type="EMBL" id="JBHSRI010000002">
    <property type="protein sequence ID" value="MFC6037888.1"/>
    <property type="molecule type" value="Genomic_DNA"/>
</dbReference>
<dbReference type="Proteomes" id="UP001596170">
    <property type="component" value="Unassembled WGS sequence"/>
</dbReference>
<proteinExistence type="predicted"/>
<sequence>MMNWKLTSLLLAILLGISIMWSVQQPANFEKLQLKHYSLEHAQLTLVLQNMIEQYEEDGNQKELGEQLLRYSGFMLNIRPAGETAAYRTFDFDYDIQKVLYEVHRKARGEQIKEYDINRLKTAYELLRTFEDLALNNLEHKTVADYENDFDQFLEHYETKKHDLFK</sequence>
<protein>
    <submittedName>
        <fullName evidence="1">Uncharacterized protein</fullName>
    </submittedName>
</protein>